<organism evidence="1 3">
    <name type="scientific">Campylobacter hyointestinalis subsp. hyointestinalis</name>
    <dbReference type="NCBI Taxonomy" id="91352"/>
    <lineage>
        <taxon>Bacteria</taxon>
        <taxon>Pseudomonadati</taxon>
        <taxon>Campylobacterota</taxon>
        <taxon>Epsilonproteobacteria</taxon>
        <taxon>Campylobacterales</taxon>
        <taxon>Campylobacteraceae</taxon>
        <taxon>Campylobacter</taxon>
    </lineage>
</organism>
<accession>A0A9W5ESY1</accession>
<evidence type="ECO:0000313" key="1">
    <source>
        <dbReference type="EMBL" id="CUU74502.1"/>
    </source>
</evidence>
<evidence type="ECO:0000313" key="4">
    <source>
        <dbReference type="Proteomes" id="UP000052257"/>
    </source>
</evidence>
<dbReference type="GeneID" id="29474726"/>
<evidence type="ECO:0000313" key="2">
    <source>
        <dbReference type="EMBL" id="CUU75066.1"/>
    </source>
</evidence>
<name>A0A0S4RK61_CAMHY</name>
<comment type="caution">
    <text evidence="1">The sequence shown here is derived from an EMBL/GenBank/DDBJ whole genome shotgun (WGS) entry which is preliminary data.</text>
</comment>
<dbReference type="AlphaFoldDB" id="A0A0S4RK61"/>
<evidence type="ECO:0000313" key="3">
    <source>
        <dbReference type="Proteomes" id="UP000052237"/>
    </source>
</evidence>
<dbReference type="EMBL" id="FAVB01000001">
    <property type="protein sequence ID" value="CUU74502.1"/>
    <property type="molecule type" value="Genomic_DNA"/>
</dbReference>
<dbReference type="RefSeq" id="WP_059427153.1">
    <property type="nucleotide sequence ID" value="NZ_FAUT01000001.1"/>
</dbReference>
<dbReference type="EMBL" id="FAUW01000002">
    <property type="protein sequence ID" value="CUU75066.1"/>
    <property type="molecule type" value="Genomic_DNA"/>
</dbReference>
<dbReference type="Proteomes" id="UP000052257">
    <property type="component" value="Unassembled WGS sequence"/>
</dbReference>
<accession>A0A0S4RK61</accession>
<dbReference type="Proteomes" id="UP000052237">
    <property type="component" value="Unassembled WGS sequence"/>
</dbReference>
<protein>
    <submittedName>
        <fullName evidence="1">Uncharacterized protein</fullName>
    </submittedName>
</protein>
<sequence length="177" mass="20457">MHWLDCEIVVVEIDGRFFALNGWDGECYSRCWECGEEKDGRFHKIIGVDTYKITPRFKDKFLLEKNPLIGTSDDLKEQMFKSLLPYMGQANTISGEILRAVQFIEQSLSKKANISGALKFLSLNLKERSCLEILGEIKNGDFSNFLALKQMVEDIVFKQYENNDLEMNSDDFEDMND</sequence>
<proteinExistence type="predicted"/>
<reference evidence="3 4" key="1">
    <citation type="submission" date="2015-11" db="EMBL/GenBank/DDBJ databases">
        <authorList>
            <consortium name="Pathogen Informatics"/>
        </authorList>
    </citation>
    <scope>NUCLEOTIDE SEQUENCE [LARGE SCALE GENOMIC DNA]</scope>
    <source>
        <strain evidence="1 3">006A-0059</strain>
        <strain evidence="2 4">006A-0191</strain>
    </source>
</reference>
<keyword evidence="3" id="KW-1185">Reference proteome</keyword>
<gene>
    <name evidence="1" type="ORF">ERS686654_00614</name>
    <name evidence="2" type="ORF">ERS739220_00608</name>
</gene>